<feature type="compositionally biased region" description="Basic and acidic residues" evidence="1">
    <location>
        <begin position="349"/>
        <end position="362"/>
    </location>
</feature>
<evidence type="ECO:0000256" key="1">
    <source>
        <dbReference type="SAM" id="MobiDB-lite"/>
    </source>
</evidence>
<feature type="region of interest" description="Disordered" evidence="1">
    <location>
        <begin position="231"/>
        <end position="262"/>
    </location>
</feature>
<dbReference type="AlphaFoldDB" id="A0A9N8YP71"/>
<evidence type="ECO:0000313" key="3">
    <source>
        <dbReference type="EMBL" id="CAG8437386.1"/>
    </source>
</evidence>
<protein>
    <submittedName>
        <fullName evidence="3">6181_t:CDS:1</fullName>
    </submittedName>
</protein>
<feature type="chain" id="PRO_5040303531" evidence="2">
    <location>
        <begin position="21"/>
        <end position="743"/>
    </location>
</feature>
<keyword evidence="2" id="KW-0732">Signal</keyword>
<evidence type="ECO:0000313" key="4">
    <source>
        <dbReference type="Proteomes" id="UP000789375"/>
    </source>
</evidence>
<sequence>MASEWKLLALSLLLEQLINYFGPDYENVTTMHVVYNKSKGCAELVYKNRKNFMDSFVRKKDASAVDCDLSEASKWQTVIYRKPINGKSSSSGWPALSKQQHTSTISKMKHSRVNSLKQRHLNWMISCNNPIPIEFFRFIQPTHKTRAIEKYGKTLDQAISLCKDSDKLSKLKNIKESVNCNSDWNVWLVEKRARSIRDEVYGTNTEVHRELNAFVRKRVIVSNEESLRKRQKHLDGPYKQLSIKEQKDDDEDAYSSNYASSSLTNKSCSHTFEYGENSKRTFRNRTPLVYIKNLNETDFSESDHEEKEIDKRKRYESDYDSDYEPRNNYSISSNSDHNQKKKMKSNKGKQPESKERVKHGIYDNKSASSLNSTPNNVTTSQDLSMFVNQEQLPTVLIMKPTTQIPKTPSPRPNINNANTQITPQKSVLFQKSVTYLQNHIKMNVNDQGMIIKDNHESVDISNTIRNWLVTALSSSNEEFIKAITAPLSIEASQKDHKFRQICEFVLYDFYFTTKEGSLKRNIGERTFIVERIVPLFKAIQSVYREYNFHWIETELDCMREVKKLFPQFDLTINQADGLGIRNSSNKEILFIEVSGGPESTDSKHAKEDAEKLLKEAVFGLVSLLRNHLDKSAEISKHLYTFTIQSIGDRLTLSKLCLINKHCYSFSQIKSARLPFGFIDIADFLEVFELLYIIVSELEIQTGVINKLKLSKSVNDINVPKIRDWIWLPDSVSAWECKDSNTHH</sequence>
<organism evidence="3 4">
    <name type="scientific">Funneliformis mosseae</name>
    <name type="common">Endomycorrhizal fungus</name>
    <name type="synonym">Glomus mosseae</name>
    <dbReference type="NCBI Taxonomy" id="27381"/>
    <lineage>
        <taxon>Eukaryota</taxon>
        <taxon>Fungi</taxon>
        <taxon>Fungi incertae sedis</taxon>
        <taxon>Mucoromycota</taxon>
        <taxon>Glomeromycotina</taxon>
        <taxon>Glomeromycetes</taxon>
        <taxon>Glomerales</taxon>
        <taxon>Glomeraceae</taxon>
        <taxon>Funneliformis</taxon>
    </lineage>
</organism>
<feature type="compositionally biased region" description="Basic and acidic residues" evidence="1">
    <location>
        <begin position="301"/>
        <end position="317"/>
    </location>
</feature>
<feature type="compositionally biased region" description="Polar residues" evidence="1">
    <location>
        <begin position="327"/>
        <end position="336"/>
    </location>
</feature>
<name>A0A9N8YP71_FUNMO</name>
<feature type="region of interest" description="Disordered" evidence="1">
    <location>
        <begin position="299"/>
        <end position="375"/>
    </location>
</feature>
<reference evidence="3" key="1">
    <citation type="submission" date="2021-06" db="EMBL/GenBank/DDBJ databases">
        <authorList>
            <person name="Kallberg Y."/>
            <person name="Tangrot J."/>
            <person name="Rosling A."/>
        </authorList>
    </citation>
    <scope>NUCLEOTIDE SEQUENCE</scope>
    <source>
        <strain evidence="3">87-6 pot B 2015</strain>
    </source>
</reference>
<feature type="compositionally biased region" description="Polar residues" evidence="1">
    <location>
        <begin position="365"/>
        <end position="375"/>
    </location>
</feature>
<proteinExistence type="predicted"/>
<feature type="signal peptide" evidence="2">
    <location>
        <begin position="1"/>
        <end position="20"/>
    </location>
</feature>
<accession>A0A9N8YP71</accession>
<comment type="caution">
    <text evidence="3">The sequence shown here is derived from an EMBL/GenBank/DDBJ whole genome shotgun (WGS) entry which is preliminary data.</text>
</comment>
<dbReference type="Proteomes" id="UP000789375">
    <property type="component" value="Unassembled WGS sequence"/>
</dbReference>
<keyword evidence="4" id="KW-1185">Reference proteome</keyword>
<dbReference type="EMBL" id="CAJVPP010000047">
    <property type="protein sequence ID" value="CAG8437386.1"/>
    <property type="molecule type" value="Genomic_DNA"/>
</dbReference>
<feature type="compositionally biased region" description="Basic and acidic residues" evidence="1">
    <location>
        <begin position="231"/>
        <end position="247"/>
    </location>
</feature>
<evidence type="ECO:0000256" key="2">
    <source>
        <dbReference type="SAM" id="SignalP"/>
    </source>
</evidence>
<gene>
    <name evidence="3" type="ORF">FMOSSE_LOCUS510</name>
</gene>